<dbReference type="EMBL" id="MLJW01000473">
    <property type="protein sequence ID" value="OIQ86543.1"/>
    <property type="molecule type" value="Genomic_DNA"/>
</dbReference>
<evidence type="ECO:0000259" key="1">
    <source>
        <dbReference type="Pfam" id="PF00534"/>
    </source>
</evidence>
<protein>
    <submittedName>
        <fullName evidence="2">Glycosyl transferases group 1</fullName>
    </submittedName>
</protein>
<dbReference type="SUPFAM" id="SSF53756">
    <property type="entry name" value="UDP-Glycosyltransferase/glycogen phosphorylase"/>
    <property type="match status" value="1"/>
</dbReference>
<feature type="domain" description="Glycosyl transferase family 1" evidence="1">
    <location>
        <begin position="209"/>
        <end position="261"/>
    </location>
</feature>
<gene>
    <name evidence="2" type="ORF">GALL_316030</name>
</gene>
<sequence length="515" mass="57345">MKILFVDHKFHTKTKSSNFFLRILNEAFGEIDIEYVDIEKSRRLSVLERPREHDLVVLWQLDFLAPIFLAAGYRTVVVPMYDGSANMPYEHWLAMSGASFVNFSRTLHERVTAVGARGFLCRYYLKPQPESSLPGFDELRAVLWMRRPEDGLTPRLVERLIGDDLAGLHVHNAPDQGPPVALRGSEHAATRLVCTESRWESNGNPYLTALKRSNVFVAPRLSEGIGMAMLEAFSHGLLVLANDDAVHNEYVANWSNGILFNRASGGFHVPLEAARDMARLGWRSSVLGYEAWQDGIAELTRFVADTPATSVQRPPLSRAELVGYWDAYTLGIDAHQRYLRDHFVDLRTVEYRRDVAAPVRALLNNAHTGVFSLDEGTAFFGDSPNSPSNKFGLSDSDALSAKVDAMSVGFDLACRPFESETTPEAEFLVIQGQMLGDTDSEWLALIHVNGRLATRVRLPHLSGDFAIEAPFTRSLKPLSFLVSFVNLSEDSAHPAGAAKPPQMRLFACDLRGATR</sequence>
<evidence type="ECO:0000313" key="2">
    <source>
        <dbReference type="EMBL" id="OIQ86543.1"/>
    </source>
</evidence>
<dbReference type="GO" id="GO:0016757">
    <property type="term" value="F:glycosyltransferase activity"/>
    <property type="evidence" value="ECO:0007669"/>
    <property type="project" value="InterPro"/>
</dbReference>
<dbReference type="Pfam" id="PF00534">
    <property type="entry name" value="Glycos_transf_1"/>
    <property type="match status" value="1"/>
</dbReference>
<dbReference type="AlphaFoldDB" id="A0A1J5R3A7"/>
<comment type="caution">
    <text evidence="2">The sequence shown here is derived from an EMBL/GenBank/DDBJ whole genome shotgun (WGS) entry which is preliminary data.</text>
</comment>
<reference evidence="2" key="1">
    <citation type="submission" date="2016-10" db="EMBL/GenBank/DDBJ databases">
        <title>Sequence of Gallionella enrichment culture.</title>
        <authorList>
            <person name="Poehlein A."/>
            <person name="Muehling M."/>
            <person name="Daniel R."/>
        </authorList>
    </citation>
    <scope>NUCLEOTIDE SEQUENCE</scope>
</reference>
<accession>A0A1J5R3A7</accession>
<organism evidence="2">
    <name type="scientific">mine drainage metagenome</name>
    <dbReference type="NCBI Taxonomy" id="410659"/>
    <lineage>
        <taxon>unclassified sequences</taxon>
        <taxon>metagenomes</taxon>
        <taxon>ecological metagenomes</taxon>
    </lineage>
</organism>
<proteinExistence type="predicted"/>
<dbReference type="InterPro" id="IPR001296">
    <property type="entry name" value="Glyco_trans_1"/>
</dbReference>
<name>A0A1J5R3A7_9ZZZZ</name>
<dbReference type="Gene3D" id="3.40.50.2000">
    <property type="entry name" value="Glycogen Phosphorylase B"/>
    <property type="match status" value="1"/>
</dbReference>
<keyword evidence="2" id="KW-0808">Transferase</keyword>